<name>M0M102_9EURY</name>
<evidence type="ECO:0000313" key="4">
    <source>
        <dbReference type="Proteomes" id="UP000011566"/>
    </source>
</evidence>
<proteinExistence type="predicted"/>
<feature type="transmembrane region" description="Helical" evidence="1">
    <location>
        <begin position="92"/>
        <end position="110"/>
    </location>
</feature>
<dbReference type="InterPro" id="IPR057169">
    <property type="entry name" value="DUF7847"/>
</dbReference>
<dbReference type="Proteomes" id="UP000011566">
    <property type="component" value="Unassembled WGS sequence"/>
</dbReference>
<dbReference type="PATRIC" id="fig|1132509.6.peg.2575"/>
<keyword evidence="1" id="KW-1133">Transmembrane helix</keyword>
<dbReference type="EMBL" id="AOMB01000032">
    <property type="protein sequence ID" value="EMA38035.1"/>
    <property type="molecule type" value="Genomic_DNA"/>
</dbReference>
<feature type="transmembrane region" description="Helical" evidence="1">
    <location>
        <begin position="43"/>
        <end position="71"/>
    </location>
</feature>
<evidence type="ECO:0000259" key="2">
    <source>
        <dbReference type="Pfam" id="PF25231"/>
    </source>
</evidence>
<gene>
    <name evidence="3" type="ORF">C447_11380</name>
</gene>
<evidence type="ECO:0000256" key="1">
    <source>
        <dbReference type="SAM" id="Phobius"/>
    </source>
</evidence>
<reference evidence="3 4" key="1">
    <citation type="journal article" date="2014" name="PLoS Genet.">
        <title>Phylogenetically driven sequencing of extremely halophilic archaea reveals strategies for static and dynamic osmo-response.</title>
        <authorList>
            <person name="Becker E.A."/>
            <person name="Seitzer P.M."/>
            <person name="Tritt A."/>
            <person name="Larsen D."/>
            <person name="Krusor M."/>
            <person name="Yao A.I."/>
            <person name="Wu D."/>
            <person name="Madern D."/>
            <person name="Eisen J.A."/>
            <person name="Darling A.E."/>
            <person name="Facciotti M.T."/>
        </authorList>
    </citation>
    <scope>NUCLEOTIDE SEQUENCE [LARGE SCALE GENOMIC DNA]</scope>
    <source>
        <strain evidence="3 4">100A6</strain>
    </source>
</reference>
<dbReference type="AlphaFoldDB" id="M0M102"/>
<feature type="transmembrane region" description="Helical" evidence="1">
    <location>
        <begin position="186"/>
        <end position="206"/>
    </location>
</feature>
<feature type="transmembrane region" description="Helical" evidence="1">
    <location>
        <begin position="156"/>
        <end position="180"/>
    </location>
</feature>
<keyword evidence="4" id="KW-1185">Reference proteome</keyword>
<comment type="caution">
    <text evidence="3">The sequence shown here is derived from an EMBL/GenBank/DDBJ whole genome shotgun (WGS) entry which is preliminary data.</text>
</comment>
<dbReference type="RefSeq" id="WP_007693957.1">
    <property type="nucleotide sequence ID" value="NZ_AJRK01000427.1"/>
</dbReference>
<organism evidence="3 4">
    <name type="scientific">Halococcus hamelinensis 100A6</name>
    <dbReference type="NCBI Taxonomy" id="1132509"/>
    <lineage>
        <taxon>Archaea</taxon>
        <taxon>Methanobacteriati</taxon>
        <taxon>Methanobacteriota</taxon>
        <taxon>Stenosarchaea group</taxon>
        <taxon>Halobacteria</taxon>
        <taxon>Halobacteriales</taxon>
        <taxon>Halococcaceae</taxon>
        <taxon>Halococcus</taxon>
    </lineage>
</organism>
<sequence length="232" mass="24839">MFAAVLGVVQIALLATTNRLTEVFLASLDLPPGAAGTSTSVPMSVPVSATIAGVLFVVILLVFQVISIVLIRVMAADRQDITRESYTRRMGWVTLNSIAASLVVSVLTSIGFVLLVIPGLFLTMSLLFAVIYVADEDESFIGGIRRSWSLASGNRWRLFGLYLVVMVLFMVVSFAIGFVLPAASTVSSVVTAVLTAVLIVYLMAVLTDAYRQLRDDTRTAQGTNLDRSVAGT</sequence>
<protein>
    <recommendedName>
        <fullName evidence="2">DUF7847 domain-containing protein</fullName>
    </recommendedName>
</protein>
<keyword evidence="1" id="KW-0812">Transmembrane</keyword>
<feature type="domain" description="DUF7847" evidence="2">
    <location>
        <begin position="13"/>
        <end position="213"/>
    </location>
</feature>
<dbReference type="eggNOG" id="arCOG03934">
    <property type="taxonomic scope" value="Archaea"/>
</dbReference>
<feature type="transmembrane region" description="Helical" evidence="1">
    <location>
        <begin position="116"/>
        <end position="135"/>
    </location>
</feature>
<dbReference type="Pfam" id="PF25231">
    <property type="entry name" value="DUF7847"/>
    <property type="match status" value="1"/>
</dbReference>
<dbReference type="OrthoDB" id="214834at2157"/>
<keyword evidence="1" id="KW-0472">Membrane</keyword>
<accession>M0M102</accession>
<evidence type="ECO:0000313" key="3">
    <source>
        <dbReference type="EMBL" id="EMA38035.1"/>
    </source>
</evidence>